<dbReference type="eggNOG" id="ENOG502T9C2">
    <property type="taxonomic scope" value="Eukaryota"/>
</dbReference>
<evidence type="ECO:0000313" key="2">
    <source>
        <dbReference type="EMBL" id="EMF16810.1"/>
    </source>
</evidence>
<dbReference type="STRING" id="692275.N1QHZ2"/>
<dbReference type="SUPFAM" id="SSF48452">
    <property type="entry name" value="TPR-like"/>
    <property type="match status" value="1"/>
</dbReference>
<evidence type="ECO:0008006" key="4">
    <source>
        <dbReference type="Google" id="ProtNLM"/>
    </source>
</evidence>
<feature type="region of interest" description="Disordered" evidence="1">
    <location>
        <begin position="395"/>
        <end position="416"/>
    </location>
</feature>
<dbReference type="AlphaFoldDB" id="N1QHZ2"/>
<name>N1QHZ2_SPHMS</name>
<dbReference type="GeneID" id="27900505"/>
<evidence type="ECO:0000313" key="3">
    <source>
        <dbReference type="Proteomes" id="UP000016931"/>
    </source>
</evidence>
<feature type="region of interest" description="Disordered" evidence="1">
    <location>
        <begin position="449"/>
        <end position="570"/>
    </location>
</feature>
<feature type="region of interest" description="Disordered" evidence="1">
    <location>
        <begin position="193"/>
        <end position="226"/>
    </location>
</feature>
<dbReference type="HOGENOM" id="CLU_467054_0_0_1"/>
<sequence length="584" mass="64018">MATSPVVPAKNIRRVSHLRTVVDDATAGDDISDDLIDVWEHAVTLYQAYEWQDAAESFLYLSRVIEHEVASTACLINSAVIFARLGDYATASHILDDAMPVGELLALTLFITAHVEIQLGEWQKAEDCFTVAVSAMEAPVHDYRRFGLTFALQRFQIQNDLNMLWQGNFEVSILPALPAECIFEAPDRYFNTPAQSSKRSSSLDSARFPALSEGGSSPPHSPASPIIRSIKYSQDALTWHGEEYDEEVLPVQSSETKYAISLPTEDAVSPVPYRKPSAIKVLGSLRRKLSTRTSTSSPAKPVDTKTTQKALLPRDPRRQDESINELAGFITDLPRTDQMAPRGIESECGNVDELLDFFRLGPEPQPIAMEQRYAPGSASSSLYSCDQSADSIRSSHLAWESTSRPPSPPYRYRPDELGLYLTQGPEAGLPSSSPPPLERELEVTSYLPHTTSQQPHDDSTNENLHSPEADLSNKPSWSSAAEAPSLPSSQSNNNNNNNNNIPPPTNPTAIEEPQIPSRKSSLLRTKFSLHRPSSSSRASRRSSKKPAAAAAVPSPPTPSVPTNKKSPNKTIGQFTKAVLEFGAF</sequence>
<keyword evidence="3" id="KW-1185">Reference proteome</keyword>
<dbReference type="RefSeq" id="XP_016764931.1">
    <property type="nucleotide sequence ID" value="XM_016903368.1"/>
</dbReference>
<feature type="region of interest" description="Disordered" evidence="1">
    <location>
        <begin position="289"/>
        <end position="323"/>
    </location>
</feature>
<dbReference type="InterPro" id="IPR011990">
    <property type="entry name" value="TPR-like_helical_dom_sf"/>
</dbReference>
<feature type="compositionally biased region" description="Basic and acidic residues" evidence="1">
    <location>
        <begin position="312"/>
        <end position="321"/>
    </location>
</feature>
<gene>
    <name evidence="2" type="ORF">SEPMUDRAFT_145959</name>
</gene>
<dbReference type="Proteomes" id="UP000016931">
    <property type="component" value="Unassembled WGS sequence"/>
</dbReference>
<dbReference type="Gene3D" id="1.25.40.10">
    <property type="entry name" value="Tetratricopeptide repeat domain"/>
    <property type="match status" value="1"/>
</dbReference>
<dbReference type="OrthoDB" id="3642326at2759"/>
<proteinExistence type="predicted"/>
<evidence type="ECO:0000256" key="1">
    <source>
        <dbReference type="SAM" id="MobiDB-lite"/>
    </source>
</evidence>
<dbReference type="EMBL" id="KB456260">
    <property type="protein sequence ID" value="EMF16810.1"/>
    <property type="molecule type" value="Genomic_DNA"/>
</dbReference>
<organism evidence="2 3">
    <name type="scientific">Sphaerulina musiva (strain SO2202)</name>
    <name type="common">Poplar stem canker fungus</name>
    <name type="synonym">Septoria musiva</name>
    <dbReference type="NCBI Taxonomy" id="692275"/>
    <lineage>
        <taxon>Eukaryota</taxon>
        <taxon>Fungi</taxon>
        <taxon>Dikarya</taxon>
        <taxon>Ascomycota</taxon>
        <taxon>Pezizomycotina</taxon>
        <taxon>Dothideomycetes</taxon>
        <taxon>Dothideomycetidae</taxon>
        <taxon>Mycosphaerellales</taxon>
        <taxon>Mycosphaerellaceae</taxon>
        <taxon>Sphaerulina</taxon>
    </lineage>
</organism>
<reference evidence="2 3" key="1">
    <citation type="journal article" date="2012" name="PLoS Pathog.">
        <title>Diverse lifestyles and strategies of plant pathogenesis encoded in the genomes of eighteen Dothideomycetes fungi.</title>
        <authorList>
            <person name="Ohm R.A."/>
            <person name="Feau N."/>
            <person name="Henrissat B."/>
            <person name="Schoch C.L."/>
            <person name="Horwitz B.A."/>
            <person name="Barry K.W."/>
            <person name="Condon B.J."/>
            <person name="Copeland A.C."/>
            <person name="Dhillon B."/>
            <person name="Glaser F."/>
            <person name="Hesse C.N."/>
            <person name="Kosti I."/>
            <person name="LaButti K."/>
            <person name="Lindquist E.A."/>
            <person name="Lucas S."/>
            <person name="Salamov A.A."/>
            <person name="Bradshaw R.E."/>
            <person name="Ciuffetti L."/>
            <person name="Hamelin R.C."/>
            <person name="Kema G.H.J."/>
            <person name="Lawrence C."/>
            <person name="Scott J.A."/>
            <person name="Spatafora J.W."/>
            <person name="Turgeon B.G."/>
            <person name="de Wit P.J.G.M."/>
            <person name="Zhong S."/>
            <person name="Goodwin S.B."/>
            <person name="Grigoriev I.V."/>
        </authorList>
    </citation>
    <scope>NUCLEOTIDE SEQUENCE [LARGE SCALE GENOMIC DNA]</scope>
    <source>
        <strain evidence="2 3">SO2202</strain>
    </source>
</reference>
<feature type="compositionally biased region" description="Low complexity" evidence="1">
    <location>
        <begin position="196"/>
        <end position="205"/>
    </location>
</feature>
<feature type="compositionally biased region" description="Low complexity" evidence="1">
    <location>
        <begin position="475"/>
        <end position="500"/>
    </location>
</feature>
<accession>N1QHZ2</accession>
<protein>
    <recommendedName>
        <fullName evidence="4">TPR-like protein</fullName>
    </recommendedName>
</protein>